<evidence type="ECO:0000256" key="2">
    <source>
        <dbReference type="ARBA" id="ARBA00005988"/>
    </source>
</evidence>
<evidence type="ECO:0000313" key="10">
    <source>
        <dbReference type="EMBL" id="TQV89609.1"/>
    </source>
</evidence>
<dbReference type="GO" id="GO:0008270">
    <property type="term" value="F:zinc ion binding"/>
    <property type="evidence" value="ECO:0007669"/>
    <property type="project" value="InterPro"/>
</dbReference>
<evidence type="ECO:0000256" key="7">
    <source>
        <dbReference type="PROSITE-ProRule" id="PRU01379"/>
    </source>
</evidence>
<dbReference type="GO" id="GO:0004181">
    <property type="term" value="F:metallocarboxypeptidase activity"/>
    <property type="evidence" value="ECO:0007669"/>
    <property type="project" value="InterPro"/>
</dbReference>
<evidence type="ECO:0000256" key="4">
    <source>
        <dbReference type="ARBA" id="ARBA00022801"/>
    </source>
</evidence>
<accession>A0A545UJH3</accession>
<dbReference type="InterPro" id="IPR000834">
    <property type="entry name" value="Peptidase_M14"/>
</dbReference>
<reference evidence="10 11" key="1">
    <citation type="submission" date="2019-07" db="EMBL/GenBank/DDBJ databases">
        <title>Draft genome for Aliikangiella sp. M105.</title>
        <authorList>
            <person name="Wang G."/>
        </authorList>
    </citation>
    <scope>NUCLEOTIDE SEQUENCE [LARGE SCALE GENOMIC DNA]</scope>
    <source>
        <strain evidence="10 11">M105</strain>
    </source>
</reference>
<evidence type="ECO:0000259" key="9">
    <source>
        <dbReference type="PROSITE" id="PS52035"/>
    </source>
</evidence>
<comment type="cofactor">
    <cofactor evidence="1">
        <name>Zn(2+)</name>
        <dbReference type="ChEBI" id="CHEBI:29105"/>
    </cofactor>
</comment>
<dbReference type="PROSITE" id="PS52035">
    <property type="entry name" value="PEPTIDASE_M14"/>
    <property type="match status" value="1"/>
</dbReference>
<keyword evidence="11" id="KW-1185">Reference proteome</keyword>
<gene>
    <name evidence="10" type="ORF">FLL46_01625</name>
</gene>
<dbReference type="InterPro" id="IPR029062">
    <property type="entry name" value="Class_I_gatase-like"/>
</dbReference>
<dbReference type="SUPFAM" id="SSF53187">
    <property type="entry name" value="Zn-dependent exopeptidases"/>
    <property type="match status" value="1"/>
</dbReference>
<dbReference type="OrthoDB" id="9758209at2"/>
<dbReference type="GO" id="GO:0006508">
    <property type="term" value="P:proteolysis"/>
    <property type="evidence" value="ECO:0007669"/>
    <property type="project" value="UniProtKB-KW"/>
</dbReference>
<name>A0A545UJH3_9GAMM</name>
<evidence type="ECO:0000256" key="3">
    <source>
        <dbReference type="ARBA" id="ARBA00022670"/>
    </source>
</evidence>
<evidence type="ECO:0000313" key="11">
    <source>
        <dbReference type="Proteomes" id="UP000315439"/>
    </source>
</evidence>
<sequence>MNDSALRMDEFNYDYKVNKTRMIKKITIVTGLLVGFWSSLSSMAVELEYYLPDAKQYNSEIPTPESVLGYQVGEWHVRPEQIDRYFHQLADQSSRVKIETIGYTHEKRPLILAYISSPENIARLEDIRQAHLARLSNKSGNKKTPSENVPVVTWMGYSVHGNEASGSNASLLLAYHLAAANDQQTLDQLKNQVIIIDPMLNPDGLARFAHWVNMYKSQIPNADPKTMEHNEVWPRGRTNHYWFDLNRDWLLLQHPESRARVSKFHQWRPHILTDFHEMGTNSSYFFQPGVHSRQNPLTPEENFKMTATIAEYHAKALDGIGSLYYTKENFDDFYYGKGSTYPDVHGSVGILFEQASARGHAQDSVYGTVGFPFAVKNHLTTSFSTLEAAQQNRDKLKSMSANFVAESAKMAKADRQRAVVFESADRYRLNELKRILNGHKILHYPLAKDLKIDGQVFHKNSATIIPLQQAQYRLIKSIFESRKTFEDKVFYDVSAWNMGAAFDLNYSFVSRSDFARSLLGKNNSDATKRQIKLTSAEDKRVLGLAFDWNNFNVVNLLGELQRLGLVVQGVTKPTQIKTTQGDRSLSLGSVVLMLNNQKLTRRQILAHLAPKLKQLDIQPIEIMSGLAISGVDMGSPSVPVLKTINPLLIVGEGVSSYDAGEVWHLLDQRISQPVTMMTQTQFKKLPHINYSHLILVSGQYQFDDDTVAKIESWVNQGGIIVAHSSGAKWLLSQGWTSSEIKQFDKPVDTTAAYQDKSQVDAEHVIGGAITHAKIDSGHPLAFGLDNQDLAIFKRGRRVFTEPREAFVSVARFTDKPHAAGYLSEANSNHIAGGTSVLIQGKGSGRLIAFSDNPLFRGFWLGTSRVFLNALYYGQAISAPGKSKEKDENNQKPGTGKAEKKQSEKKKR</sequence>
<organism evidence="10 11">
    <name type="scientific">Aliikangiella coralliicola</name>
    <dbReference type="NCBI Taxonomy" id="2592383"/>
    <lineage>
        <taxon>Bacteria</taxon>
        <taxon>Pseudomonadati</taxon>
        <taxon>Pseudomonadota</taxon>
        <taxon>Gammaproteobacteria</taxon>
        <taxon>Oceanospirillales</taxon>
        <taxon>Pleioneaceae</taxon>
        <taxon>Aliikangiella</taxon>
    </lineage>
</organism>
<comment type="similarity">
    <text evidence="2 7">Belongs to the peptidase M14 family.</text>
</comment>
<dbReference type="Pfam" id="PF00246">
    <property type="entry name" value="Peptidase_M14"/>
    <property type="match status" value="1"/>
</dbReference>
<feature type="region of interest" description="Disordered" evidence="8">
    <location>
        <begin position="878"/>
        <end position="907"/>
    </location>
</feature>
<evidence type="ECO:0000256" key="6">
    <source>
        <dbReference type="ARBA" id="ARBA00023049"/>
    </source>
</evidence>
<proteinExistence type="inferred from homology"/>
<evidence type="ECO:0000256" key="1">
    <source>
        <dbReference type="ARBA" id="ARBA00001947"/>
    </source>
</evidence>
<feature type="domain" description="Peptidase M14" evidence="9">
    <location>
        <begin position="74"/>
        <end position="403"/>
    </location>
</feature>
<dbReference type="SMART" id="SM00631">
    <property type="entry name" value="Zn_pept"/>
    <property type="match status" value="1"/>
</dbReference>
<evidence type="ECO:0000256" key="8">
    <source>
        <dbReference type="SAM" id="MobiDB-lite"/>
    </source>
</evidence>
<comment type="caution">
    <text evidence="7">Lacks conserved residue(s) required for the propagation of feature annotation.</text>
</comment>
<comment type="caution">
    <text evidence="10">The sequence shown here is derived from an EMBL/GenBank/DDBJ whole genome shotgun (WGS) entry which is preliminary data.</text>
</comment>
<dbReference type="Gene3D" id="3.40.630.10">
    <property type="entry name" value="Zn peptidases"/>
    <property type="match status" value="1"/>
</dbReference>
<protein>
    <recommendedName>
        <fullName evidence="9">Peptidase M14 domain-containing protein</fullName>
    </recommendedName>
</protein>
<evidence type="ECO:0000256" key="5">
    <source>
        <dbReference type="ARBA" id="ARBA00022833"/>
    </source>
</evidence>
<keyword evidence="5" id="KW-0862">Zinc</keyword>
<keyword evidence="4" id="KW-0378">Hydrolase</keyword>
<dbReference type="RefSeq" id="WP_142891673.1">
    <property type="nucleotide sequence ID" value="NZ_ML660160.1"/>
</dbReference>
<dbReference type="Proteomes" id="UP000315439">
    <property type="component" value="Unassembled WGS sequence"/>
</dbReference>
<dbReference type="CDD" id="cd06238">
    <property type="entry name" value="M14-like"/>
    <property type="match status" value="1"/>
</dbReference>
<dbReference type="SUPFAM" id="SSF52317">
    <property type="entry name" value="Class I glutamine amidotransferase-like"/>
    <property type="match status" value="1"/>
</dbReference>
<dbReference type="PANTHER" id="PTHR11705:SF143">
    <property type="entry name" value="SLL0236 PROTEIN"/>
    <property type="match status" value="1"/>
</dbReference>
<dbReference type="GO" id="GO:0005615">
    <property type="term" value="C:extracellular space"/>
    <property type="evidence" value="ECO:0007669"/>
    <property type="project" value="TreeGrafter"/>
</dbReference>
<dbReference type="PANTHER" id="PTHR11705">
    <property type="entry name" value="PROTEASE FAMILY M14 CARBOXYPEPTIDASE A,B"/>
    <property type="match status" value="1"/>
</dbReference>
<dbReference type="EMBL" id="VIKS01000001">
    <property type="protein sequence ID" value="TQV89609.1"/>
    <property type="molecule type" value="Genomic_DNA"/>
</dbReference>
<dbReference type="AlphaFoldDB" id="A0A545UJH3"/>
<keyword evidence="3" id="KW-0645">Protease</keyword>
<keyword evidence="6" id="KW-0482">Metalloprotease</keyword>